<dbReference type="Proteomes" id="UP001205566">
    <property type="component" value="Unassembled WGS sequence"/>
</dbReference>
<protein>
    <recommendedName>
        <fullName evidence="4">Lipoprotein</fullName>
    </recommendedName>
</protein>
<evidence type="ECO:0000256" key="1">
    <source>
        <dbReference type="SAM" id="SignalP"/>
    </source>
</evidence>
<accession>A0ABT1NZ43</accession>
<proteinExistence type="predicted"/>
<evidence type="ECO:0000313" key="2">
    <source>
        <dbReference type="EMBL" id="MCQ3829152.1"/>
    </source>
</evidence>
<dbReference type="RefSeq" id="WP_255874055.1">
    <property type="nucleotide sequence ID" value="NZ_JACASI010000016.1"/>
</dbReference>
<evidence type="ECO:0000313" key="3">
    <source>
        <dbReference type="Proteomes" id="UP001205566"/>
    </source>
</evidence>
<reference evidence="2" key="1">
    <citation type="thesis" date="2020" institute="Technische Universitat Dresden" country="Dresden, Germany">
        <title>The Agarolytic System of Microbulbifer elongatus PORT2, Isolated from Batu Karas, Pangandaran West Java Indonesia.</title>
        <authorList>
            <person name="Anggraeni S.R."/>
        </authorList>
    </citation>
    <scope>NUCLEOTIDE SEQUENCE</scope>
    <source>
        <strain evidence="2">PORT2</strain>
    </source>
</reference>
<keyword evidence="1" id="KW-0732">Signal</keyword>
<comment type="caution">
    <text evidence="2">The sequence shown here is derived from an EMBL/GenBank/DDBJ whole genome shotgun (WGS) entry which is preliminary data.</text>
</comment>
<dbReference type="EMBL" id="JACASI010000016">
    <property type="protein sequence ID" value="MCQ3829152.1"/>
    <property type="molecule type" value="Genomic_DNA"/>
</dbReference>
<organism evidence="2 3">
    <name type="scientific">Microbulbifer elongatus</name>
    <dbReference type="NCBI Taxonomy" id="86173"/>
    <lineage>
        <taxon>Bacteria</taxon>
        <taxon>Pseudomonadati</taxon>
        <taxon>Pseudomonadota</taxon>
        <taxon>Gammaproteobacteria</taxon>
        <taxon>Cellvibrionales</taxon>
        <taxon>Microbulbiferaceae</taxon>
        <taxon>Microbulbifer</taxon>
    </lineage>
</organism>
<feature type="signal peptide" evidence="1">
    <location>
        <begin position="1"/>
        <end position="21"/>
    </location>
</feature>
<sequence>MKKLFAVAVSSVILSGCASPAAEYKNRVSYYSHDQFGVVPDTHQQYRSAKKACEREVFSSGVTMHGEKVTSRDAAVQIYLADLASLRAGEKPDYYNELNSMDKKVDQCKESKGWRFVEHRQS</sequence>
<name>A0ABT1NZ43_9GAMM</name>
<feature type="chain" id="PRO_5045878113" description="Lipoprotein" evidence="1">
    <location>
        <begin position="22"/>
        <end position="122"/>
    </location>
</feature>
<dbReference type="PROSITE" id="PS51257">
    <property type="entry name" value="PROKAR_LIPOPROTEIN"/>
    <property type="match status" value="1"/>
</dbReference>
<gene>
    <name evidence="2" type="ORF">HXX02_06820</name>
</gene>
<keyword evidence="3" id="KW-1185">Reference proteome</keyword>
<evidence type="ECO:0008006" key="4">
    <source>
        <dbReference type="Google" id="ProtNLM"/>
    </source>
</evidence>